<keyword evidence="7" id="KW-0012">Acyltransferase</keyword>
<dbReference type="InterPro" id="IPR036291">
    <property type="entry name" value="NAD(P)-bd_dom_sf"/>
</dbReference>
<dbReference type="Pfam" id="PF00109">
    <property type="entry name" value="ketoacyl-synt"/>
    <property type="match status" value="2"/>
</dbReference>
<protein>
    <submittedName>
        <fullName evidence="12">Polyketide synthase</fullName>
    </submittedName>
</protein>
<dbReference type="Pfam" id="PF08240">
    <property type="entry name" value="ADH_N"/>
    <property type="match status" value="1"/>
</dbReference>
<keyword evidence="3" id="KW-0808">Transferase</keyword>
<dbReference type="CDD" id="cd00833">
    <property type="entry name" value="PKS"/>
    <property type="match status" value="1"/>
</dbReference>
<dbReference type="Pfam" id="PF00698">
    <property type="entry name" value="Acyl_transf_1"/>
    <property type="match status" value="1"/>
</dbReference>
<dbReference type="SMART" id="SM00827">
    <property type="entry name" value="PKS_AT"/>
    <property type="match status" value="1"/>
</dbReference>
<accession>A0A4S8V8D4</accession>
<dbReference type="InterPro" id="IPR029063">
    <property type="entry name" value="SAM-dependent_MTases_sf"/>
</dbReference>
<dbReference type="InterPro" id="IPR020841">
    <property type="entry name" value="PKS_Beta-ketoAc_synthase_dom"/>
</dbReference>
<dbReference type="InterPro" id="IPR018201">
    <property type="entry name" value="Ketoacyl_synth_AS"/>
</dbReference>
<evidence type="ECO:0000259" key="10">
    <source>
        <dbReference type="PROSITE" id="PS52004"/>
    </source>
</evidence>
<dbReference type="InterPro" id="IPR020843">
    <property type="entry name" value="ER"/>
</dbReference>
<dbReference type="SMART" id="SM00826">
    <property type="entry name" value="PKS_DH"/>
    <property type="match status" value="1"/>
</dbReference>
<evidence type="ECO:0000256" key="8">
    <source>
        <dbReference type="PROSITE-ProRule" id="PRU01363"/>
    </source>
</evidence>
<dbReference type="InterPro" id="IPR014043">
    <property type="entry name" value="Acyl_transferase_dom"/>
</dbReference>
<feature type="active site" description="Proton donor; for dehydratase activity" evidence="8">
    <location>
        <position position="1133"/>
    </location>
</feature>
<name>A0A4S8V8D4_AURPU</name>
<dbReference type="PROSITE" id="PS50075">
    <property type="entry name" value="CARRIER"/>
    <property type="match status" value="1"/>
</dbReference>
<dbReference type="Gene3D" id="3.40.47.10">
    <property type="match status" value="1"/>
</dbReference>
<dbReference type="InterPro" id="IPR016035">
    <property type="entry name" value="Acyl_Trfase/lysoPLipase"/>
</dbReference>
<evidence type="ECO:0000256" key="3">
    <source>
        <dbReference type="ARBA" id="ARBA00022679"/>
    </source>
</evidence>
<organism evidence="12 13">
    <name type="scientific">Aureobasidium pullulans</name>
    <name type="common">Black yeast</name>
    <name type="synonym">Pullularia pullulans</name>
    <dbReference type="NCBI Taxonomy" id="5580"/>
    <lineage>
        <taxon>Eukaryota</taxon>
        <taxon>Fungi</taxon>
        <taxon>Dikarya</taxon>
        <taxon>Ascomycota</taxon>
        <taxon>Pezizomycotina</taxon>
        <taxon>Dothideomycetes</taxon>
        <taxon>Dothideomycetidae</taxon>
        <taxon>Dothideales</taxon>
        <taxon>Saccotheciaceae</taxon>
        <taxon>Aureobasidium</taxon>
    </lineage>
</organism>
<dbReference type="Gene3D" id="1.10.1200.10">
    <property type="entry name" value="ACP-like"/>
    <property type="match status" value="1"/>
</dbReference>
<dbReference type="GO" id="GO:0031177">
    <property type="term" value="F:phosphopantetheine binding"/>
    <property type="evidence" value="ECO:0007669"/>
    <property type="project" value="InterPro"/>
</dbReference>
<evidence type="ECO:0000256" key="1">
    <source>
        <dbReference type="ARBA" id="ARBA00022450"/>
    </source>
</evidence>
<dbReference type="FunFam" id="3.40.50.720:FF:000209">
    <property type="entry name" value="Polyketide synthase Pks12"/>
    <property type="match status" value="1"/>
</dbReference>
<proteinExistence type="predicted"/>
<dbReference type="GO" id="GO:0004315">
    <property type="term" value="F:3-oxoacyl-[acyl-carrier-protein] synthase activity"/>
    <property type="evidence" value="ECO:0007669"/>
    <property type="project" value="InterPro"/>
</dbReference>
<dbReference type="Pfam" id="PF23114">
    <property type="entry name" value="NAD-bd_HRPKS_sdrA"/>
    <property type="match status" value="1"/>
</dbReference>
<dbReference type="SMART" id="SM00829">
    <property type="entry name" value="PKS_ER"/>
    <property type="match status" value="1"/>
</dbReference>
<dbReference type="InterPro" id="IPR049900">
    <property type="entry name" value="PKS_mFAS_DH"/>
</dbReference>
<dbReference type="EMBL" id="QZAJ01000678">
    <property type="protein sequence ID" value="THW07541.1"/>
    <property type="molecule type" value="Genomic_DNA"/>
</dbReference>
<dbReference type="InterPro" id="IPR049552">
    <property type="entry name" value="PKS_DH_N"/>
</dbReference>
<dbReference type="PROSITE" id="PS00606">
    <property type="entry name" value="KS3_1"/>
    <property type="match status" value="1"/>
</dbReference>
<dbReference type="CDD" id="cd05195">
    <property type="entry name" value="enoyl_red"/>
    <property type="match status" value="1"/>
</dbReference>
<dbReference type="PROSITE" id="PS00012">
    <property type="entry name" value="PHOSPHOPANTETHEINE"/>
    <property type="match status" value="1"/>
</dbReference>
<evidence type="ECO:0000259" key="11">
    <source>
        <dbReference type="PROSITE" id="PS52019"/>
    </source>
</evidence>
<dbReference type="Pfam" id="PF14765">
    <property type="entry name" value="PS-DH"/>
    <property type="match status" value="1"/>
</dbReference>
<evidence type="ECO:0000259" key="9">
    <source>
        <dbReference type="PROSITE" id="PS50075"/>
    </source>
</evidence>
<dbReference type="Gene3D" id="3.40.50.150">
    <property type="entry name" value="Vaccinia Virus protein VP39"/>
    <property type="match status" value="1"/>
</dbReference>
<dbReference type="SUPFAM" id="SSF55048">
    <property type="entry name" value="Probable ACP-binding domain of malonyl-CoA ACP transacylase"/>
    <property type="match status" value="1"/>
</dbReference>
<dbReference type="InterPro" id="IPR013968">
    <property type="entry name" value="PKS_KR"/>
</dbReference>
<dbReference type="SUPFAM" id="SSF53335">
    <property type="entry name" value="S-adenosyl-L-methionine-dependent methyltransferases"/>
    <property type="match status" value="1"/>
</dbReference>
<dbReference type="InterPro" id="IPR042104">
    <property type="entry name" value="PKS_dehydratase_sf"/>
</dbReference>
<dbReference type="InterPro" id="IPR020806">
    <property type="entry name" value="PKS_PP-bd"/>
</dbReference>
<dbReference type="InterPro" id="IPR036736">
    <property type="entry name" value="ACP-like_sf"/>
</dbReference>
<dbReference type="InterPro" id="IPR011032">
    <property type="entry name" value="GroES-like_sf"/>
</dbReference>
<evidence type="ECO:0000256" key="2">
    <source>
        <dbReference type="ARBA" id="ARBA00022553"/>
    </source>
</evidence>
<gene>
    <name evidence="12" type="ORF">D6D24_09564</name>
</gene>
<dbReference type="InterPro" id="IPR013154">
    <property type="entry name" value="ADH-like_N"/>
</dbReference>
<evidence type="ECO:0000256" key="5">
    <source>
        <dbReference type="ARBA" id="ARBA00023002"/>
    </source>
</evidence>
<feature type="domain" description="PKS/mFAS DH" evidence="11">
    <location>
        <begin position="908"/>
        <end position="1224"/>
    </location>
</feature>
<dbReference type="PROSITE" id="PS52004">
    <property type="entry name" value="KS3_2"/>
    <property type="match status" value="1"/>
</dbReference>
<dbReference type="Pfam" id="PF02801">
    <property type="entry name" value="Ketoacyl-synt_C"/>
    <property type="match status" value="1"/>
</dbReference>
<dbReference type="Pfam" id="PF13602">
    <property type="entry name" value="ADH_zinc_N_2"/>
    <property type="match status" value="1"/>
</dbReference>
<dbReference type="PANTHER" id="PTHR43775">
    <property type="entry name" value="FATTY ACID SYNTHASE"/>
    <property type="match status" value="1"/>
</dbReference>
<dbReference type="SUPFAM" id="SSF51735">
    <property type="entry name" value="NAD(P)-binding Rossmann-fold domains"/>
    <property type="match status" value="2"/>
</dbReference>
<dbReference type="InterPro" id="IPR057326">
    <property type="entry name" value="KR_dom"/>
</dbReference>
<dbReference type="SMART" id="SM00823">
    <property type="entry name" value="PKS_PP"/>
    <property type="match status" value="1"/>
</dbReference>
<dbReference type="InterPro" id="IPR009081">
    <property type="entry name" value="PP-bd_ACP"/>
</dbReference>
<dbReference type="Gene3D" id="3.10.129.110">
    <property type="entry name" value="Polyketide synthase dehydratase"/>
    <property type="match status" value="1"/>
</dbReference>
<dbReference type="PROSITE" id="PS52019">
    <property type="entry name" value="PKS_MFAS_DH"/>
    <property type="match status" value="1"/>
</dbReference>
<dbReference type="InterPro" id="IPR056501">
    <property type="entry name" value="NAD-bd_HRPKS_sdrA"/>
</dbReference>
<dbReference type="Pfam" id="PF16197">
    <property type="entry name" value="KAsynt_C_assoc"/>
    <property type="match status" value="1"/>
</dbReference>
<evidence type="ECO:0000256" key="6">
    <source>
        <dbReference type="ARBA" id="ARBA00023268"/>
    </source>
</evidence>
<feature type="domain" description="Carrier" evidence="9">
    <location>
        <begin position="2268"/>
        <end position="2345"/>
    </location>
</feature>
<dbReference type="InterPro" id="IPR001227">
    <property type="entry name" value="Ac_transferase_dom_sf"/>
</dbReference>
<dbReference type="Gene3D" id="3.40.50.720">
    <property type="entry name" value="NAD(P)-binding Rossmann-like Domain"/>
    <property type="match status" value="2"/>
</dbReference>
<dbReference type="SUPFAM" id="SSF53901">
    <property type="entry name" value="Thiolase-like"/>
    <property type="match status" value="1"/>
</dbReference>
<dbReference type="InterPro" id="IPR020807">
    <property type="entry name" value="PKS_DH"/>
</dbReference>
<dbReference type="InterPro" id="IPR016036">
    <property type="entry name" value="Malonyl_transacylase_ACP-bd"/>
</dbReference>
<feature type="domain" description="Ketosynthase family 3 (KS3)" evidence="10">
    <location>
        <begin position="5"/>
        <end position="403"/>
    </location>
</feature>
<dbReference type="InterPro" id="IPR032821">
    <property type="entry name" value="PKS_assoc"/>
</dbReference>
<feature type="region of interest" description="N-terminal hotdog fold" evidence="8">
    <location>
        <begin position="908"/>
        <end position="1044"/>
    </location>
</feature>
<dbReference type="GO" id="GO:0030639">
    <property type="term" value="P:polyketide biosynthetic process"/>
    <property type="evidence" value="ECO:0007669"/>
    <property type="project" value="UniProtKB-ARBA"/>
</dbReference>
<feature type="region of interest" description="C-terminal hotdog fold" evidence="8">
    <location>
        <begin position="1068"/>
        <end position="1224"/>
    </location>
</feature>
<dbReference type="Gene3D" id="3.40.366.10">
    <property type="entry name" value="Malonyl-Coenzyme A Acyl Carrier Protein, domain 2"/>
    <property type="match status" value="1"/>
</dbReference>
<dbReference type="SUPFAM" id="SSF47336">
    <property type="entry name" value="ACP-like"/>
    <property type="match status" value="1"/>
</dbReference>
<feature type="active site" description="Proton acceptor; for dehydratase activity" evidence="8">
    <location>
        <position position="940"/>
    </location>
</feature>
<dbReference type="GO" id="GO:0004312">
    <property type="term" value="F:fatty acid synthase activity"/>
    <property type="evidence" value="ECO:0007669"/>
    <property type="project" value="TreeGrafter"/>
</dbReference>
<dbReference type="GO" id="GO:0016491">
    <property type="term" value="F:oxidoreductase activity"/>
    <property type="evidence" value="ECO:0007669"/>
    <property type="project" value="UniProtKB-KW"/>
</dbReference>
<keyword evidence="6" id="KW-0511">Multifunctional enzyme</keyword>
<comment type="caution">
    <text evidence="12">The sequence shown here is derived from an EMBL/GenBank/DDBJ whole genome shotgun (WGS) entry which is preliminary data.</text>
</comment>
<dbReference type="Proteomes" id="UP000308014">
    <property type="component" value="Unassembled WGS sequence"/>
</dbReference>
<dbReference type="SMART" id="SM00825">
    <property type="entry name" value="PKS_KS"/>
    <property type="match status" value="1"/>
</dbReference>
<dbReference type="SUPFAM" id="SSF52151">
    <property type="entry name" value="FabD/lysophospholipase-like"/>
    <property type="match status" value="1"/>
</dbReference>
<dbReference type="InterPro" id="IPR006162">
    <property type="entry name" value="Ppantetheine_attach_site"/>
</dbReference>
<evidence type="ECO:0000313" key="13">
    <source>
        <dbReference type="Proteomes" id="UP000308014"/>
    </source>
</evidence>
<reference evidence="12 13" key="1">
    <citation type="submission" date="2018-10" db="EMBL/GenBank/DDBJ databases">
        <title>Fifty Aureobasidium pullulans genomes reveal a recombining polyextremotolerant generalist.</title>
        <authorList>
            <person name="Gostincar C."/>
            <person name="Turk M."/>
            <person name="Zajc J."/>
            <person name="Gunde-Cimerman N."/>
        </authorList>
    </citation>
    <scope>NUCLEOTIDE SEQUENCE [LARGE SCALE GENOMIC DNA]</scope>
    <source>
        <strain evidence="12 13">EXF-11318</strain>
    </source>
</reference>
<dbReference type="Gene3D" id="3.90.180.10">
    <property type="entry name" value="Medium-chain alcohol dehydrogenases, catalytic domain"/>
    <property type="match status" value="1"/>
</dbReference>
<dbReference type="SMART" id="SM00822">
    <property type="entry name" value="PKS_KR"/>
    <property type="match status" value="1"/>
</dbReference>
<dbReference type="InterPro" id="IPR016039">
    <property type="entry name" value="Thiolase-like"/>
</dbReference>
<keyword evidence="4" id="KW-0521">NADP</keyword>
<dbReference type="Gene3D" id="3.30.70.3290">
    <property type="match status" value="1"/>
</dbReference>
<dbReference type="PANTHER" id="PTHR43775:SF29">
    <property type="entry name" value="ASPERFURANONE POLYKETIDE SYNTHASE AFOG-RELATED"/>
    <property type="match status" value="1"/>
</dbReference>
<sequence length="2347" mass="258159">MNKDVMPIAIVGMAFRGPGDASNVQKLYELVAEARESWSPIPVSRWAADAFYHPSSRRNGSCLDPQQRMLLECCYEALENSGTPMKKAVGSNTSVFVGTFGADFPELLYRDAETMPMYQATNAGNSRAILSNRLSYFFDFKGPSVTIDTACSASLVAFHLACQSLRTGDAEQAIVGGSSVILNNDLFVSMSAMGFLSPEGRCYSFDERAEGYGRGEGVGCIMLKPLEHALRDGDTIRAVVRNTGSNQDGKTPGITFPSGDAQTTLIRNVYAKVGLDPSETDYVEAHGTGTQAGDPIEAAALSAVFGKLRPEGDRLRIGSVKSNLGHLEGASGIAGLIKSVLMLENRVILPSRNFERPNKRIPLDEWGLEVPTRLEPWTADGPRRISVNGFGYGGTNAHAILEALDTFIQQEDRLLIERRIPALAGVTCSKTAEGRKRLFVLASHDQEAGRKQARQLLEYLENRTIDEKRLQSLAYTLSERRSQFKFRLGITACSSTELIASLQAEDLKPIKALVDPTIGFVFTGQGAQWATMGCELIDVFPVYRNSLIRSGEQLQRLGASWDLIDELYKNAENTRVNLAEFSQPLCTALQCALVDLLRHWGIVPHAVIGHSSGELAAAYCIGAMSLDTTMTAAYYCGVVAASLSKPGKLRNKGAMMAVALGKKDIEPILSGLTRGVVRVACENSPLNVTVSGDADGIDELYDLLHNTSSVFKRKLKVDVAYHSHHMQVIGDEYLACIPKIEMTENNSIKYFSSVTAELAEARELDELYWVTNLLNEVKFSPALSKLCYGTVPSAEETVNMLVEIGPHSALAGPIKQILSADKTLKNSRIAYASALVRNQDAVTTVLDLASKLFTRGFPVSIDNINNPGQDQSAEVLVDLPPYAWNHTRSFWAEGRISKAYRNRKQPRSDVLGVLNGTCHPSEAQWRNVVRLSEVPWLREHKVQGNVVYPAGGFMAMAVEAAGRHASEMGVEVDEYIIREVTISRALIIPEQTEEVETLLTLRPHHDATRAEGEIWKEFNIYSVDINNTWTQHCRGMISSRNLASANGVSLVQGQSFAREITLAEQACSSDIEIRRFYDDVRQSGLDYGPSFARITAARASKDMCVARLSIADTAQVMPEAFEYPMTVHPTTFDSFLHTIFMAITSSGEGFQDPMVPVAIKQIRISSKLPTKSGSSLDVFTFNQRPGFRKLESSILVLANGTGPDDVLLHIDTIRLTTLASDTLTETVPDLKHLAWMVEWCKDPEFHHASQNYDRYLENESTSSSQSRLICNDSSPANFPQIKEEVLDRIDLLVSKNSRMCFIRVGESSVVSDAEVLGVLGGTDAHLRCASYDITNQSATKLEHVQKELRLESTQIRFLTFDADTDPEQQGFRPSSYDVLLASESETKEKTLCRLPSYRQLIKPGGTLVLSHSFEHGSDWCQLVLDAGFCDIKTTSSSSHRQSLIFASVGYPERKHQEVVLITQNQDTCLVGLSHLVDLLSEAGISVTVSRFNQTDLHNKICIVLSEITEPFLDSPTEAQFSFTKAAMLHSAGVLWVTRGAHSTHPRVNTITGLARTARSENNENTIVTLDLDGQTPIDGDRIAKIVFDLFCKKFLLRYHDLDTVDLEFRELGGELYIPRLVPDESINNSMTGPSVIPQKLVQPERPLHIRVGAPGLLDSLHWTDNHDISPTIPDGHVEVEVRAAGVNFRDVMIALDQIGQGELGGECSGVVKAVGKGVTGFETGDRVAFLHLGAFTTRAQPKASLVRHIPMEMSFETAAALPVVYVTAYHSLFELAKLRKSEKVLIHAAAGGVGQAAIELCQLAGADIYVTVGSAAKKQMIFDRYNVPEDQIFYSRDGSFYDGIMNKTDGRGVDVILNSVAGEAHRLTWKCIGAFGRFIELGKRDIFVNTRLEMEMFAKNVSFFAFDLVDMIAQRPEACGRSWQTVLTLLETHLVKPPAPISCYPMSQATKVLQMMQAGKHMGKLILTIDAEDTVEATKPEMTKALFSKEASYLLIGGLGGVGRAIASWMLNNGARHLIIANRSGIRSPGSQAAVAELERQGGQIQVVACDVGSRSDVKALIQESSRTMPPIRGVFQSPMLLRDTMLETMTLNGYTQGLHAKVQGTWNLHELLPQDLDFFVMLSSISGVIGNISQANYAAANTFLDAMAEYRNLRGMAATTLDLGVITGVGHLAENRDLAESMARQGFHATNKAQLLSLMRQAVLHPRRQRGQNQIVSGLGAWSNDSIPAFSRQMFSHFRRITKSESERQQEPEDDGLPNLKTLGLKEATERICNAVQSRLSDLCMIPVEDIHAYKGLTDYGIDSLVAIELRNWIFRRFNCTLPILELMSTKPIDKLSASIAERVLS</sequence>
<dbReference type="Pfam" id="PF23297">
    <property type="entry name" value="ACP_SdgA_C"/>
    <property type="match status" value="1"/>
</dbReference>
<keyword evidence="2" id="KW-0597">Phosphoprotein</keyword>
<evidence type="ECO:0000256" key="4">
    <source>
        <dbReference type="ARBA" id="ARBA00022857"/>
    </source>
</evidence>
<dbReference type="InterPro" id="IPR014031">
    <property type="entry name" value="Ketoacyl_synth_C"/>
</dbReference>
<dbReference type="InterPro" id="IPR014030">
    <property type="entry name" value="Ketoacyl_synth_N"/>
</dbReference>
<dbReference type="Pfam" id="PF08659">
    <property type="entry name" value="KR"/>
    <property type="match status" value="1"/>
</dbReference>
<dbReference type="GO" id="GO:1901336">
    <property type="term" value="P:lactone biosynthetic process"/>
    <property type="evidence" value="ECO:0007669"/>
    <property type="project" value="UniProtKB-ARBA"/>
</dbReference>
<keyword evidence="1" id="KW-0596">Phosphopantetheine</keyword>
<dbReference type="InterPro" id="IPR049551">
    <property type="entry name" value="PKS_DH_C"/>
</dbReference>
<dbReference type="Pfam" id="PF21089">
    <property type="entry name" value="PKS_DH_N"/>
    <property type="match status" value="1"/>
</dbReference>
<dbReference type="GO" id="GO:0006633">
    <property type="term" value="P:fatty acid biosynthetic process"/>
    <property type="evidence" value="ECO:0007669"/>
    <property type="project" value="InterPro"/>
</dbReference>
<evidence type="ECO:0000313" key="12">
    <source>
        <dbReference type="EMBL" id="THW07541.1"/>
    </source>
</evidence>
<keyword evidence="5" id="KW-0560">Oxidoreductase</keyword>
<evidence type="ECO:0000256" key="7">
    <source>
        <dbReference type="ARBA" id="ARBA00023315"/>
    </source>
</evidence>
<dbReference type="InterPro" id="IPR050091">
    <property type="entry name" value="PKS_NRPS_Biosynth_Enz"/>
</dbReference>
<dbReference type="SUPFAM" id="SSF50129">
    <property type="entry name" value="GroES-like"/>
    <property type="match status" value="1"/>
</dbReference>